<feature type="compositionally biased region" description="Basic and acidic residues" evidence="1">
    <location>
        <begin position="147"/>
        <end position="157"/>
    </location>
</feature>
<keyword evidence="3" id="KW-1185">Reference proteome</keyword>
<evidence type="ECO:0000313" key="3">
    <source>
        <dbReference type="Proteomes" id="UP001152795"/>
    </source>
</evidence>
<dbReference type="AlphaFoldDB" id="A0A6S7K450"/>
<gene>
    <name evidence="2" type="ORF">PACLA_8A077823</name>
</gene>
<feature type="compositionally biased region" description="Polar residues" evidence="1">
    <location>
        <begin position="120"/>
        <end position="143"/>
    </location>
</feature>
<feature type="non-terminal residue" evidence="2">
    <location>
        <position position="1"/>
    </location>
</feature>
<proteinExistence type="predicted"/>
<accession>A0A6S7K450</accession>
<sequence>PSFVPTSPSATPASSSHPTKPSTVATNIKDSVPLVTSRAVGSHRSPTFPSPTLPVPPTSLAVGSNRPLSPGNRVSPSPNGDKASFQPSSSFGLNIALGVWSPLGNMAGNGHHDSGGGVKPQSNGTGNSIWGSSFRSAQSSMSPLEQLLKEQKSQQTS</sequence>
<comment type="caution">
    <text evidence="2">The sequence shown here is derived from an EMBL/GenBank/DDBJ whole genome shotgun (WGS) entry which is preliminary data.</text>
</comment>
<dbReference type="Proteomes" id="UP001152795">
    <property type="component" value="Unassembled WGS sequence"/>
</dbReference>
<reference evidence="2" key="1">
    <citation type="submission" date="2020-04" db="EMBL/GenBank/DDBJ databases">
        <authorList>
            <person name="Alioto T."/>
            <person name="Alioto T."/>
            <person name="Gomez Garrido J."/>
        </authorList>
    </citation>
    <scope>NUCLEOTIDE SEQUENCE</scope>
    <source>
        <strain evidence="2">A484AB</strain>
    </source>
</reference>
<name>A0A6S7K450_PARCT</name>
<dbReference type="EMBL" id="CACRXK020026439">
    <property type="protein sequence ID" value="CAB4040196.1"/>
    <property type="molecule type" value="Genomic_DNA"/>
</dbReference>
<feature type="compositionally biased region" description="Low complexity" evidence="1">
    <location>
        <begin position="1"/>
        <end position="23"/>
    </location>
</feature>
<protein>
    <submittedName>
        <fullName evidence="2">Uncharacterized protein</fullName>
    </submittedName>
</protein>
<feature type="region of interest" description="Disordered" evidence="1">
    <location>
        <begin position="1"/>
        <end position="87"/>
    </location>
</feature>
<evidence type="ECO:0000313" key="2">
    <source>
        <dbReference type="EMBL" id="CAB4040196.1"/>
    </source>
</evidence>
<organism evidence="2 3">
    <name type="scientific">Paramuricea clavata</name>
    <name type="common">Red gorgonian</name>
    <name type="synonym">Violescent sea-whip</name>
    <dbReference type="NCBI Taxonomy" id="317549"/>
    <lineage>
        <taxon>Eukaryota</taxon>
        <taxon>Metazoa</taxon>
        <taxon>Cnidaria</taxon>
        <taxon>Anthozoa</taxon>
        <taxon>Octocorallia</taxon>
        <taxon>Malacalcyonacea</taxon>
        <taxon>Plexauridae</taxon>
        <taxon>Paramuricea</taxon>
    </lineage>
</organism>
<feature type="compositionally biased region" description="Pro residues" evidence="1">
    <location>
        <begin position="48"/>
        <end position="57"/>
    </location>
</feature>
<evidence type="ECO:0000256" key="1">
    <source>
        <dbReference type="SAM" id="MobiDB-lite"/>
    </source>
</evidence>
<feature type="region of interest" description="Disordered" evidence="1">
    <location>
        <begin position="107"/>
        <end position="157"/>
    </location>
</feature>